<dbReference type="AlphaFoldDB" id="A0A0A9AYD0"/>
<proteinExistence type="predicted"/>
<name>A0A0A9AYD0_ARUDO</name>
<protein>
    <submittedName>
        <fullName evidence="2">Uncharacterized protein</fullName>
    </submittedName>
</protein>
<evidence type="ECO:0000256" key="1">
    <source>
        <dbReference type="SAM" id="MobiDB-lite"/>
    </source>
</evidence>
<reference evidence="2" key="2">
    <citation type="journal article" date="2015" name="Data Brief">
        <title>Shoot transcriptome of the giant reed, Arundo donax.</title>
        <authorList>
            <person name="Barrero R.A."/>
            <person name="Guerrero F.D."/>
            <person name="Moolhuijzen P."/>
            <person name="Goolsby J.A."/>
            <person name="Tidwell J."/>
            <person name="Bellgard S.E."/>
            <person name="Bellgard M.I."/>
        </authorList>
    </citation>
    <scope>NUCLEOTIDE SEQUENCE</scope>
    <source>
        <tissue evidence="2">Shoot tissue taken approximately 20 cm above the soil surface</tissue>
    </source>
</reference>
<feature type="region of interest" description="Disordered" evidence="1">
    <location>
        <begin position="1"/>
        <end position="36"/>
    </location>
</feature>
<organism evidence="2">
    <name type="scientific">Arundo donax</name>
    <name type="common">Giant reed</name>
    <name type="synonym">Donax arundinaceus</name>
    <dbReference type="NCBI Taxonomy" id="35708"/>
    <lineage>
        <taxon>Eukaryota</taxon>
        <taxon>Viridiplantae</taxon>
        <taxon>Streptophyta</taxon>
        <taxon>Embryophyta</taxon>
        <taxon>Tracheophyta</taxon>
        <taxon>Spermatophyta</taxon>
        <taxon>Magnoliopsida</taxon>
        <taxon>Liliopsida</taxon>
        <taxon>Poales</taxon>
        <taxon>Poaceae</taxon>
        <taxon>PACMAD clade</taxon>
        <taxon>Arundinoideae</taxon>
        <taxon>Arundineae</taxon>
        <taxon>Arundo</taxon>
    </lineage>
</organism>
<evidence type="ECO:0000313" key="2">
    <source>
        <dbReference type="EMBL" id="JAD56091.1"/>
    </source>
</evidence>
<dbReference type="EMBL" id="GBRH01241804">
    <property type="protein sequence ID" value="JAD56091.1"/>
    <property type="molecule type" value="Transcribed_RNA"/>
</dbReference>
<sequence>MPCAVEDEAPPPPPPAEVGRGGQLDSLGSGARRRSR</sequence>
<accession>A0A0A9AYD0</accession>
<reference evidence="2" key="1">
    <citation type="submission" date="2014-09" db="EMBL/GenBank/DDBJ databases">
        <authorList>
            <person name="Magalhaes I.L.F."/>
            <person name="Oliveira U."/>
            <person name="Santos F.R."/>
            <person name="Vidigal T.H.D.A."/>
            <person name="Brescovit A.D."/>
            <person name="Santos A.J."/>
        </authorList>
    </citation>
    <scope>NUCLEOTIDE SEQUENCE</scope>
    <source>
        <tissue evidence="2">Shoot tissue taken approximately 20 cm above the soil surface</tissue>
    </source>
</reference>